<dbReference type="PROSITE" id="PS51898">
    <property type="entry name" value="TYR_RECOMBINASE"/>
    <property type="match status" value="1"/>
</dbReference>
<accession>A0ABU8F4R5</accession>
<gene>
    <name evidence="3" type="ORF">WAX74_10220</name>
</gene>
<proteinExistence type="predicted"/>
<dbReference type="EMBL" id="JBAWSY010000006">
    <property type="protein sequence ID" value="MEI4770014.1"/>
    <property type="molecule type" value="Genomic_DNA"/>
</dbReference>
<evidence type="ECO:0000313" key="3">
    <source>
        <dbReference type="EMBL" id="MEI4770014.1"/>
    </source>
</evidence>
<comment type="caution">
    <text evidence="3">The sequence shown here is derived from an EMBL/GenBank/DDBJ whole genome shotgun (WGS) entry which is preliminary data.</text>
</comment>
<keyword evidence="1" id="KW-0233">DNA recombination</keyword>
<feature type="domain" description="Tyr recombinase" evidence="2">
    <location>
        <begin position="1"/>
        <end position="66"/>
    </location>
</feature>
<evidence type="ECO:0000313" key="4">
    <source>
        <dbReference type="Proteomes" id="UP001364890"/>
    </source>
</evidence>
<dbReference type="Pfam" id="PF00589">
    <property type="entry name" value="Phage_integrase"/>
    <property type="match status" value="1"/>
</dbReference>
<sequence>MEKEELALFLKTAKERGLELDYLIFLILSYTGIRVGELVALKWKDIDFVNQTISITKRIIIPTIIR</sequence>
<dbReference type="InterPro" id="IPR011010">
    <property type="entry name" value="DNA_brk_join_enz"/>
</dbReference>
<protein>
    <submittedName>
        <fullName evidence="3">Tyrosine-type recombinase/integrase</fullName>
    </submittedName>
</protein>
<dbReference type="SUPFAM" id="SSF56349">
    <property type="entry name" value="DNA breaking-rejoining enzymes"/>
    <property type="match status" value="1"/>
</dbReference>
<dbReference type="Gene3D" id="1.10.443.10">
    <property type="entry name" value="Intergrase catalytic core"/>
    <property type="match status" value="1"/>
</dbReference>
<evidence type="ECO:0000256" key="1">
    <source>
        <dbReference type="ARBA" id="ARBA00023172"/>
    </source>
</evidence>
<name>A0ABU8F4R5_9BACI</name>
<dbReference type="InterPro" id="IPR013762">
    <property type="entry name" value="Integrase-like_cat_sf"/>
</dbReference>
<evidence type="ECO:0000259" key="2">
    <source>
        <dbReference type="PROSITE" id="PS51898"/>
    </source>
</evidence>
<keyword evidence="4" id="KW-1185">Reference proteome</keyword>
<dbReference type="Proteomes" id="UP001364890">
    <property type="component" value="Unassembled WGS sequence"/>
</dbReference>
<dbReference type="InterPro" id="IPR002104">
    <property type="entry name" value="Integrase_catalytic"/>
</dbReference>
<reference evidence="3 4" key="1">
    <citation type="submission" date="2024-01" db="EMBL/GenBank/DDBJ databases">
        <title>Seven novel Bacillus-like species.</title>
        <authorList>
            <person name="Liu G."/>
        </authorList>
    </citation>
    <scope>NUCLEOTIDE SEQUENCE [LARGE SCALE GENOMIC DNA]</scope>
    <source>
        <strain evidence="3 4">FJAT-51614</strain>
    </source>
</reference>
<organism evidence="3 4">
    <name type="scientific">Psychrobacillus mangrovi</name>
    <dbReference type="NCBI Taxonomy" id="3117745"/>
    <lineage>
        <taxon>Bacteria</taxon>
        <taxon>Bacillati</taxon>
        <taxon>Bacillota</taxon>
        <taxon>Bacilli</taxon>
        <taxon>Bacillales</taxon>
        <taxon>Bacillaceae</taxon>
        <taxon>Psychrobacillus</taxon>
    </lineage>
</organism>